<feature type="compositionally biased region" description="Low complexity" evidence="4">
    <location>
        <begin position="984"/>
        <end position="995"/>
    </location>
</feature>
<feature type="compositionally biased region" description="Low complexity" evidence="4">
    <location>
        <begin position="833"/>
        <end position="847"/>
    </location>
</feature>
<dbReference type="InterPro" id="IPR003903">
    <property type="entry name" value="UIM_dom"/>
</dbReference>
<feature type="compositionally biased region" description="Basic and acidic residues" evidence="4">
    <location>
        <begin position="861"/>
        <end position="870"/>
    </location>
</feature>
<dbReference type="PANTHER" id="PTHR19857">
    <property type="entry name" value="MITOCHONDRIAL DIVISION PROTEIN 1-RELATED"/>
    <property type="match status" value="1"/>
</dbReference>
<dbReference type="InterPro" id="IPR036047">
    <property type="entry name" value="F-box-like_dom_sf"/>
</dbReference>
<sequence length="1109" mass="117926">MHTHPSPQPTQTFHEPPAQLNDDSQSTTHHGSHIDDNADISVDDSRDAPFILPPSIVTERKPRRRARTVRQRGAATGRGNGDHHAANDSHPSDDDEEEEDVICWINRLPSESLTRIFAHLDPLSLSRCALVSHSWSQVARDEATWRSAFASNYGTAISLRRVSKSSWKSEYIRRTDLLRRWRKSRSPAITSDMRVSNITSIAFSQAHNFMLCTSAAYGIASRADPFKGKVARGFVDAAGVLNGAGIGNPNAEFSPDVTALDAALDASRLAWGFRDGTVALTMLTRQGSNPRGMVRSVRFSLRGAHAGPVNAMAFDLNKPGQERAQKRRAGLDEDVAETLITGGEDGVVKLWTPLRAVPLWSSPIPMGGSSPAVAKVDWDADRGVIVAGTRDGKIVVWTGVDARALLAISSHAWDDEMSPELRSSSINDARVELAAQHGNIVRKDIVLPGEAAPINQLFLDAVGGSILAHKEQEACLFHVGLEDTLNLTILLPVGSEISAGKITCMRADCTATETPTTAPPSPPSVSANTLGPAPGSQRNLSIGEFAERRFVLAGTDDGKLLAWHLPSGPSPPSSISPSFALLAHHTPLTTLDLSPHLVAVGCSDGTIKAFDSLTGQLIRTWNDRTATRHPARMLAAGELTQDEAARFFVRQIVVSEESLVAAVGPHVLAWRAEQGVGASKRRAEGRDRGSAAALSTPSPNGAGPGTPGGASRSSRSSGTGLPPLSKYAQMREIKNELAESSSLLAAEREKRSAAYERLRFARGPAETGGLTEQEALEYAMMLSRDEEEARQAGTAQEGSQLSELARIRKEEVELQQALEQIELAEAGTGVGDESCFSSSQVSSSRVSVNEEEEQDDDGDDDAYHTRRYEHAPSSSPLPSPALSASSPRAWNIFHTNGAAPSASPSTSRWGDATKVRTVQVPRSARSSSFGFGAAGGSSTPGGPPPPSSLQSPEQWPSMLSLSVSPNNRQGSSSHVGSPLRLDASPSPSRPGSVSGQDNKGKAPVNGGGYFAARATGTPSSPPSISCSGSAWTGPKAGGAWASGTTPAWRRSPSVSASAVTASRTRATEQDEELRFAIELSLAEERSRLASLDIEARDKEEVGMDSHLSQ</sequence>
<dbReference type="SMART" id="SM00320">
    <property type="entry name" value="WD40"/>
    <property type="match status" value="3"/>
</dbReference>
<evidence type="ECO:0000259" key="5">
    <source>
        <dbReference type="PROSITE" id="PS50181"/>
    </source>
</evidence>
<organism evidence="6 7">
    <name type="scientific">Jaminaea rosea</name>
    <dbReference type="NCBI Taxonomy" id="1569628"/>
    <lineage>
        <taxon>Eukaryota</taxon>
        <taxon>Fungi</taxon>
        <taxon>Dikarya</taxon>
        <taxon>Basidiomycota</taxon>
        <taxon>Ustilaginomycotina</taxon>
        <taxon>Exobasidiomycetes</taxon>
        <taxon>Microstromatales</taxon>
        <taxon>Microstromatales incertae sedis</taxon>
        <taxon>Jaminaea</taxon>
    </lineage>
</organism>
<keyword evidence="1 3" id="KW-0853">WD repeat</keyword>
<dbReference type="InterPro" id="IPR001680">
    <property type="entry name" value="WD40_rpt"/>
</dbReference>
<feature type="compositionally biased region" description="Basic residues" evidence="4">
    <location>
        <begin position="61"/>
        <end position="70"/>
    </location>
</feature>
<gene>
    <name evidence="6" type="ORF">BDZ90DRAFT_233431</name>
</gene>
<feature type="domain" description="F-box" evidence="5">
    <location>
        <begin position="102"/>
        <end position="148"/>
    </location>
</feature>
<dbReference type="InterPro" id="IPR015943">
    <property type="entry name" value="WD40/YVTN_repeat-like_dom_sf"/>
</dbReference>
<dbReference type="AlphaFoldDB" id="A0A316UM08"/>
<feature type="compositionally biased region" description="Polar residues" evidence="4">
    <location>
        <begin position="949"/>
        <end position="975"/>
    </location>
</feature>
<dbReference type="PROSITE" id="PS50330">
    <property type="entry name" value="UIM"/>
    <property type="match status" value="2"/>
</dbReference>
<evidence type="ECO:0000256" key="2">
    <source>
        <dbReference type="ARBA" id="ARBA00022737"/>
    </source>
</evidence>
<feature type="compositionally biased region" description="Low complexity" evidence="4">
    <location>
        <begin position="921"/>
        <end position="931"/>
    </location>
</feature>
<dbReference type="InterPro" id="IPR036322">
    <property type="entry name" value="WD40_repeat_dom_sf"/>
</dbReference>
<feature type="compositionally biased region" description="Basic and acidic residues" evidence="4">
    <location>
        <begin position="80"/>
        <end position="92"/>
    </location>
</feature>
<dbReference type="Pfam" id="PF12937">
    <property type="entry name" value="F-box-like"/>
    <property type="match status" value="1"/>
</dbReference>
<proteinExistence type="predicted"/>
<dbReference type="Gene3D" id="2.130.10.10">
    <property type="entry name" value="YVTN repeat-like/Quinoprotein amine dehydrogenase"/>
    <property type="match status" value="2"/>
</dbReference>
<dbReference type="STRING" id="1569628.A0A316UM08"/>
<feature type="compositionally biased region" description="Low complexity" evidence="4">
    <location>
        <begin position="1046"/>
        <end position="1064"/>
    </location>
</feature>
<dbReference type="OrthoDB" id="429520at2759"/>
<feature type="region of interest" description="Disordered" evidence="4">
    <location>
        <begin position="675"/>
        <end position="724"/>
    </location>
</feature>
<keyword evidence="2" id="KW-0677">Repeat</keyword>
<dbReference type="SUPFAM" id="SSF50978">
    <property type="entry name" value="WD40 repeat-like"/>
    <property type="match status" value="1"/>
</dbReference>
<evidence type="ECO:0000256" key="1">
    <source>
        <dbReference type="ARBA" id="ARBA00022574"/>
    </source>
</evidence>
<evidence type="ECO:0000313" key="7">
    <source>
        <dbReference type="Proteomes" id="UP000245884"/>
    </source>
</evidence>
<dbReference type="RefSeq" id="XP_025360909.1">
    <property type="nucleotide sequence ID" value="XM_025506627.1"/>
</dbReference>
<keyword evidence="7" id="KW-1185">Reference proteome</keyword>
<dbReference type="SMART" id="SM00256">
    <property type="entry name" value="FBOX"/>
    <property type="match status" value="1"/>
</dbReference>
<feature type="compositionally biased region" description="Low complexity" evidence="4">
    <location>
        <begin position="709"/>
        <end position="724"/>
    </location>
</feature>
<evidence type="ECO:0000256" key="4">
    <source>
        <dbReference type="SAM" id="MobiDB-lite"/>
    </source>
</evidence>
<feature type="region of interest" description="Disordered" evidence="4">
    <location>
        <begin position="512"/>
        <end position="537"/>
    </location>
</feature>
<dbReference type="InterPro" id="IPR051179">
    <property type="entry name" value="WD_repeat_multifunction"/>
</dbReference>
<feature type="region of interest" description="Disordered" evidence="4">
    <location>
        <begin position="825"/>
        <end position="1069"/>
    </location>
</feature>
<accession>A0A316UM08</accession>
<feature type="repeat" description="WD" evidence="3">
    <location>
        <begin position="366"/>
        <end position="397"/>
    </location>
</feature>
<dbReference type="SUPFAM" id="SSF81383">
    <property type="entry name" value="F-box domain"/>
    <property type="match status" value="1"/>
</dbReference>
<dbReference type="EMBL" id="KZ819672">
    <property type="protein sequence ID" value="PWN26297.1"/>
    <property type="molecule type" value="Genomic_DNA"/>
</dbReference>
<reference evidence="6 7" key="1">
    <citation type="journal article" date="2018" name="Mol. Biol. Evol.">
        <title>Broad Genomic Sampling Reveals a Smut Pathogenic Ancestry of the Fungal Clade Ustilaginomycotina.</title>
        <authorList>
            <person name="Kijpornyongpan T."/>
            <person name="Mondo S.J."/>
            <person name="Barry K."/>
            <person name="Sandor L."/>
            <person name="Lee J."/>
            <person name="Lipzen A."/>
            <person name="Pangilinan J."/>
            <person name="LaButti K."/>
            <person name="Hainaut M."/>
            <person name="Henrissat B."/>
            <person name="Grigoriev I.V."/>
            <person name="Spatafora J.W."/>
            <person name="Aime M.C."/>
        </authorList>
    </citation>
    <scope>NUCLEOTIDE SEQUENCE [LARGE SCALE GENOMIC DNA]</scope>
    <source>
        <strain evidence="6 7">MCA 5214</strain>
    </source>
</reference>
<name>A0A316UM08_9BASI</name>
<dbReference type="Gene3D" id="1.20.1280.50">
    <property type="match status" value="1"/>
</dbReference>
<evidence type="ECO:0000256" key="3">
    <source>
        <dbReference type="PROSITE-ProRule" id="PRU00221"/>
    </source>
</evidence>
<dbReference type="Proteomes" id="UP000245884">
    <property type="component" value="Unassembled WGS sequence"/>
</dbReference>
<feature type="compositionally biased region" description="Low complexity" evidence="4">
    <location>
        <begin position="871"/>
        <end position="887"/>
    </location>
</feature>
<evidence type="ECO:0000313" key="6">
    <source>
        <dbReference type="EMBL" id="PWN26297.1"/>
    </source>
</evidence>
<dbReference type="GeneID" id="37028450"/>
<dbReference type="PROSITE" id="PS50082">
    <property type="entry name" value="WD_REPEATS_2"/>
    <property type="match status" value="1"/>
</dbReference>
<feature type="region of interest" description="Disordered" evidence="4">
    <location>
        <begin position="1"/>
        <end position="98"/>
    </location>
</feature>
<dbReference type="InterPro" id="IPR001810">
    <property type="entry name" value="F-box_dom"/>
</dbReference>
<dbReference type="PROSITE" id="PS50181">
    <property type="entry name" value="FBOX"/>
    <property type="match status" value="1"/>
</dbReference>
<feature type="compositionally biased region" description="Acidic residues" evidence="4">
    <location>
        <begin position="849"/>
        <end position="860"/>
    </location>
</feature>
<protein>
    <submittedName>
        <fullName evidence="6">WD40 repeat-like protein</fullName>
    </submittedName>
</protein>